<dbReference type="EMBL" id="LT906446">
    <property type="protein sequence ID" value="SNV04978.1"/>
    <property type="molecule type" value="Genomic_DNA"/>
</dbReference>
<dbReference type="SUPFAM" id="SSF143120">
    <property type="entry name" value="YefM-like"/>
    <property type="match status" value="1"/>
</dbReference>
<dbReference type="InterPro" id="IPR036165">
    <property type="entry name" value="YefM-like_sf"/>
</dbReference>
<evidence type="ECO:0000313" key="3">
    <source>
        <dbReference type="Proteomes" id="UP000215383"/>
    </source>
</evidence>
<dbReference type="AlphaFoldDB" id="A0A239U6C0"/>
<dbReference type="RefSeq" id="WP_027890002.1">
    <property type="nucleotide sequence ID" value="NZ_CALXYH010000003.1"/>
</dbReference>
<comment type="similarity">
    <text evidence="1">Belongs to the phD/YefM antitoxin family.</text>
</comment>
<dbReference type="Gene3D" id="3.40.1620.10">
    <property type="entry name" value="YefM-like domain"/>
    <property type="match status" value="1"/>
</dbReference>
<evidence type="ECO:0000256" key="1">
    <source>
        <dbReference type="ARBA" id="ARBA00009981"/>
    </source>
</evidence>
<dbReference type="GeneID" id="78508056"/>
<evidence type="ECO:0000313" key="2">
    <source>
        <dbReference type="EMBL" id="SNV04978.1"/>
    </source>
</evidence>
<gene>
    <name evidence="2" type="ORF">SAMEA4364220_02074</name>
</gene>
<protein>
    <submittedName>
        <fullName evidence="2">Phd_YefM</fullName>
    </submittedName>
</protein>
<keyword evidence="3" id="KW-1185">Reference proteome</keyword>
<dbReference type="OrthoDB" id="6427at2"/>
<sequence>MLVISSSDLINEFTLYANKAVDEKETMIVQRSNGKNLVVMSMDKFNEIQKQIFLANEAAK</sequence>
<name>A0A239U6C0_9FIRM</name>
<dbReference type="NCBIfam" id="TIGR01552">
    <property type="entry name" value="phd_fam"/>
    <property type="match status" value="1"/>
</dbReference>
<dbReference type="eggNOG" id="ENOG5033BBS">
    <property type="taxonomic scope" value="Bacteria"/>
</dbReference>
<organism evidence="2 3">
    <name type="scientific">Megamonas hypermegale</name>
    <dbReference type="NCBI Taxonomy" id="158847"/>
    <lineage>
        <taxon>Bacteria</taxon>
        <taxon>Bacillati</taxon>
        <taxon>Bacillota</taxon>
        <taxon>Negativicutes</taxon>
        <taxon>Selenomonadales</taxon>
        <taxon>Selenomonadaceae</taxon>
        <taxon>Megamonas</taxon>
    </lineage>
</organism>
<proteinExistence type="inferred from homology"/>
<dbReference type="Proteomes" id="UP000215383">
    <property type="component" value="Chromosome 1"/>
</dbReference>
<accession>A0A239U6C0</accession>
<reference evidence="2 3" key="1">
    <citation type="submission" date="2017-06" db="EMBL/GenBank/DDBJ databases">
        <authorList>
            <consortium name="Pathogen Informatics"/>
        </authorList>
    </citation>
    <scope>NUCLEOTIDE SEQUENCE [LARGE SCALE GENOMIC DNA]</scope>
    <source>
        <strain evidence="2 3">NCTC10570</strain>
    </source>
</reference>